<name>A0ABQ5HZY7_9ASTR</name>
<reference evidence="1" key="1">
    <citation type="journal article" date="2022" name="Int. J. Mol. Sci.">
        <title>Draft Genome of Tanacetum Coccineum: Genomic Comparison of Closely Related Tanacetum-Family Plants.</title>
        <authorList>
            <person name="Yamashiro T."/>
            <person name="Shiraishi A."/>
            <person name="Nakayama K."/>
            <person name="Satake H."/>
        </authorList>
    </citation>
    <scope>NUCLEOTIDE SEQUENCE</scope>
</reference>
<evidence type="ECO:0000313" key="2">
    <source>
        <dbReference type="Proteomes" id="UP001151760"/>
    </source>
</evidence>
<evidence type="ECO:0000313" key="1">
    <source>
        <dbReference type="EMBL" id="GJT93423.1"/>
    </source>
</evidence>
<protein>
    <submittedName>
        <fullName evidence="1">Uncharacterized protein</fullName>
    </submittedName>
</protein>
<comment type="caution">
    <text evidence="1">The sequence shown here is derived from an EMBL/GenBank/DDBJ whole genome shotgun (WGS) entry which is preliminary data.</text>
</comment>
<keyword evidence="2" id="KW-1185">Reference proteome</keyword>
<gene>
    <name evidence="1" type="ORF">Tco_1082268</name>
</gene>
<dbReference type="Proteomes" id="UP001151760">
    <property type="component" value="Unassembled WGS sequence"/>
</dbReference>
<reference evidence="1" key="2">
    <citation type="submission" date="2022-01" db="EMBL/GenBank/DDBJ databases">
        <authorList>
            <person name="Yamashiro T."/>
            <person name="Shiraishi A."/>
            <person name="Satake H."/>
            <person name="Nakayama K."/>
        </authorList>
    </citation>
    <scope>NUCLEOTIDE SEQUENCE</scope>
</reference>
<accession>A0ABQ5HZY7</accession>
<sequence length="166" mass="18955">MNVVMVYVHFATDVASHLVAYTRERKGGYSCPSATKSISKVQPHKSKCCSRGFASSYLLRQKQLVLSQGIVRYPNSEEKRRASISSSGGLRCLWWLKDYSEEGSADYVLLRILLIYEDPLKELLLALLRGRLPEEHSNLHSRISMEKFPRSFFSPTPLIKHLDHIS</sequence>
<organism evidence="1 2">
    <name type="scientific">Tanacetum coccineum</name>
    <dbReference type="NCBI Taxonomy" id="301880"/>
    <lineage>
        <taxon>Eukaryota</taxon>
        <taxon>Viridiplantae</taxon>
        <taxon>Streptophyta</taxon>
        <taxon>Embryophyta</taxon>
        <taxon>Tracheophyta</taxon>
        <taxon>Spermatophyta</taxon>
        <taxon>Magnoliopsida</taxon>
        <taxon>eudicotyledons</taxon>
        <taxon>Gunneridae</taxon>
        <taxon>Pentapetalae</taxon>
        <taxon>asterids</taxon>
        <taxon>campanulids</taxon>
        <taxon>Asterales</taxon>
        <taxon>Asteraceae</taxon>
        <taxon>Asteroideae</taxon>
        <taxon>Anthemideae</taxon>
        <taxon>Anthemidinae</taxon>
        <taxon>Tanacetum</taxon>
    </lineage>
</organism>
<dbReference type="EMBL" id="BQNB010020201">
    <property type="protein sequence ID" value="GJT93423.1"/>
    <property type="molecule type" value="Genomic_DNA"/>
</dbReference>
<proteinExistence type="predicted"/>